<comment type="caution">
    <text evidence="5">The sequence shown here is derived from an EMBL/GenBank/DDBJ whole genome shotgun (WGS) entry which is preliminary data.</text>
</comment>
<dbReference type="GO" id="GO:1990904">
    <property type="term" value="C:ribonucleoprotein complex"/>
    <property type="evidence" value="ECO:0007669"/>
    <property type="project" value="UniProtKB-KW"/>
</dbReference>
<sequence>MLAAQVRRATASTASNRIRVLTTAPVVGLLGRLDSPPPPTAGPEGYPPAKAPNPFVAKDRLAYLNQVPRYRLYCQSTRNNTITTLMTDKYTPLASFTGGSCGFKKVNRSSYEAGYQCAVHMFKHIADLAQTRDFQIDLYFKGFGQGRDAMHRALLTTEGENVRPLVVSITDRTPIKIGGTRAKKMRRL</sequence>
<dbReference type="HAMAP" id="MF_01310">
    <property type="entry name" value="Ribosomal_uS11"/>
    <property type="match status" value="1"/>
</dbReference>
<evidence type="ECO:0000256" key="2">
    <source>
        <dbReference type="ARBA" id="ARBA00022980"/>
    </source>
</evidence>
<name>A0A8H5HS68_9AGAR</name>
<organism evidence="5 6">
    <name type="scientific">Tricholomella constricta</name>
    <dbReference type="NCBI Taxonomy" id="117010"/>
    <lineage>
        <taxon>Eukaryota</taxon>
        <taxon>Fungi</taxon>
        <taxon>Dikarya</taxon>
        <taxon>Basidiomycota</taxon>
        <taxon>Agaricomycotina</taxon>
        <taxon>Agaricomycetes</taxon>
        <taxon>Agaricomycetidae</taxon>
        <taxon>Agaricales</taxon>
        <taxon>Tricholomatineae</taxon>
        <taxon>Lyophyllaceae</taxon>
        <taxon>Tricholomella</taxon>
    </lineage>
</organism>
<dbReference type="OrthoDB" id="1654884at2759"/>
<keyword evidence="2" id="KW-0689">Ribosomal protein</keyword>
<dbReference type="GO" id="GO:0003735">
    <property type="term" value="F:structural constituent of ribosome"/>
    <property type="evidence" value="ECO:0007669"/>
    <property type="project" value="InterPro"/>
</dbReference>
<dbReference type="Proteomes" id="UP000565441">
    <property type="component" value="Unassembled WGS sequence"/>
</dbReference>
<feature type="region of interest" description="Disordered" evidence="4">
    <location>
        <begin position="31"/>
        <end position="50"/>
    </location>
</feature>
<protein>
    <recommendedName>
        <fullName evidence="7">Mitochondrial ribosomal protein S11</fullName>
    </recommendedName>
</protein>
<feature type="compositionally biased region" description="Pro residues" evidence="4">
    <location>
        <begin position="35"/>
        <end position="50"/>
    </location>
</feature>
<dbReference type="InterPro" id="IPR036967">
    <property type="entry name" value="Ribosomal_uS11_sf"/>
</dbReference>
<dbReference type="AlphaFoldDB" id="A0A8H5HS68"/>
<keyword evidence="6" id="KW-1185">Reference proteome</keyword>
<comment type="similarity">
    <text evidence="1">Belongs to the universal ribosomal protein uS11 family.</text>
</comment>
<evidence type="ECO:0000256" key="1">
    <source>
        <dbReference type="ARBA" id="ARBA00006194"/>
    </source>
</evidence>
<accession>A0A8H5HS68</accession>
<evidence type="ECO:0000256" key="4">
    <source>
        <dbReference type="SAM" id="MobiDB-lite"/>
    </source>
</evidence>
<dbReference type="GO" id="GO:0005840">
    <property type="term" value="C:ribosome"/>
    <property type="evidence" value="ECO:0007669"/>
    <property type="project" value="UniProtKB-KW"/>
</dbReference>
<evidence type="ECO:0008006" key="7">
    <source>
        <dbReference type="Google" id="ProtNLM"/>
    </source>
</evidence>
<dbReference type="GO" id="GO:0006412">
    <property type="term" value="P:translation"/>
    <property type="evidence" value="ECO:0007669"/>
    <property type="project" value="InterPro"/>
</dbReference>
<reference evidence="5 6" key="1">
    <citation type="journal article" date="2020" name="ISME J.">
        <title>Uncovering the hidden diversity of litter-decomposition mechanisms in mushroom-forming fungi.</title>
        <authorList>
            <person name="Floudas D."/>
            <person name="Bentzer J."/>
            <person name="Ahren D."/>
            <person name="Johansson T."/>
            <person name="Persson P."/>
            <person name="Tunlid A."/>
        </authorList>
    </citation>
    <scope>NUCLEOTIDE SEQUENCE [LARGE SCALE GENOMIC DNA]</scope>
    <source>
        <strain evidence="5 6">CBS 661.87</strain>
    </source>
</reference>
<evidence type="ECO:0000256" key="3">
    <source>
        <dbReference type="ARBA" id="ARBA00023274"/>
    </source>
</evidence>
<dbReference type="SUPFAM" id="SSF53137">
    <property type="entry name" value="Translational machinery components"/>
    <property type="match status" value="1"/>
</dbReference>
<dbReference type="EMBL" id="JAACJP010000001">
    <property type="protein sequence ID" value="KAF5388271.1"/>
    <property type="molecule type" value="Genomic_DNA"/>
</dbReference>
<dbReference type="Gene3D" id="3.30.420.80">
    <property type="entry name" value="Ribosomal protein S11"/>
    <property type="match status" value="1"/>
</dbReference>
<gene>
    <name evidence="5" type="ORF">D9615_000175</name>
</gene>
<dbReference type="PANTHER" id="PTHR11759">
    <property type="entry name" value="40S RIBOSOMAL PROTEIN S14/30S RIBOSOMAL PROTEIN S11"/>
    <property type="match status" value="1"/>
</dbReference>
<evidence type="ECO:0000313" key="6">
    <source>
        <dbReference type="Proteomes" id="UP000565441"/>
    </source>
</evidence>
<evidence type="ECO:0000313" key="5">
    <source>
        <dbReference type="EMBL" id="KAF5388271.1"/>
    </source>
</evidence>
<proteinExistence type="inferred from homology"/>
<dbReference type="Pfam" id="PF00411">
    <property type="entry name" value="Ribosomal_S11"/>
    <property type="match status" value="1"/>
</dbReference>
<keyword evidence="3" id="KW-0687">Ribonucleoprotein</keyword>
<dbReference type="InterPro" id="IPR001971">
    <property type="entry name" value="Ribosomal_uS11"/>
</dbReference>